<keyword evidence="4" id="KW-1185">Reference proteome</keyword>
<keyword evidence="2" id="KW-1133">Transmembrane helix</keyword>
<dbReference type="InParanoid" id="A0A067PFC2"/>
<reference evidence="4" key="1">
    <citation type="journal article" date="2014" name="Proc. Natl. Acad. Sci. U.S.A.">
        <title>Extensive sampling of basidiomycete genomes demonstrates inadequacy of the white-rot/brown-rot paradigm for wood decay fungi.</title>
        <authorList>
            <person name="Riley R."/>
            <person name="Salamov A.A."/>
            <person name="Brown D.W."/>
            <person name="Nagy L.G."/>
            <person name="Floudas D."/>
            <person name="Held B.W."/>
            <person name="Levasseur A."/>
            <person name="Lombard V."/>
            <person name="Morin E."/>
            <person name="Otillar R."/>
            <person name="Lindquist E.A."/>
            <person name="Sun H."/>
            <person name="LaButti K.M."/>
            <person name="Schmutz J."/>
            <person name="Jabbour D."/>
            <person name="Luo H."/>
            <person name="Baker S.E."/>
            <person name="Pisabarro A.G."/>
            <person name="Walton J.D."/>
            <person name="Blanchette R.A."/>
            <person name="Henrissat B."/>
            <person name="Martin F."/>
            <person name="Cullen D."/>
            <person name="Hibbett D.S."/>
            <person name="Grigoriev I.V."/>
        </authorList>
    </citation>
    <scope>NUCLEOTIDE SEQUENCE [LARGE SCALE GENOMIC DNA]</scope>
    <source>
        <strain evidence="4">MUCL 33604</strain>
    </source>
</reference>
<dbReference type="HOGENOM" id="CLU_2121437_0_0_1"/>
<gene>
    <name evidence="3" type="ORF">JAAARDRAFT_40134</name>
</gene>
<evidence type="ECO:0000256" key="2">
    <source>
        <dbReference type="SAM" id="Phobius"/>
    </source>
</evidence>
<dbReference type="Proteomes" id="UP000027265">
    <property type="component" value="Unassembled WGS sequence"/>
</dbReference>
<name>A0A067PFC2_9AGAM</name>
<evidence type="ECO:0000256" key="1">
    <source>
        <dbReference type="SAM" id="MobiDB-lite"/>
    </source>
</evidence>
<accession>A0A067PFC2</accession>
<evidence type="ECO:0000313" key="4">
    <source>
        <dbReference type="Proteomes" id="UP000027265"/>
    </source>
</evidence>
<keyword evidence="2" id="KW-0812">Transmembrane</keyword>
<feature type="compositionally biased region" description="Polar residues" evidence="1">
    <location>
        <begin position="7"/>
        <end position="24"/>
    </location>
</feature>
<proteinExistence type="predicted"/>
<dbReference type="AlphaFoldDB" id="A0A067PFC2"/>
<organism evidence="3 4">
    <name type="scientific">Jaapia argillacea MUCL 33604</name>
    <dbReference type="NCBI Taxonomy" id="933084"/>
    <lineage>
        <taxon>Eukaryota</taxon>
        <taxon>Fungi</taxon>
        <taxon>Dikarya</taxon>
        <taxon>Basidiomycota</taxon>
        <taxon>Agaricomycotina</taxon>
        <taxon>Agaricomycetes</taxon>
        <taxon>Agaricomycetidae</taxon>
        <taxon>Jaapiales</taxon>
        <taxon>Jaapiaceae</taxon>
        <taxon>Jaapia</taxon>
    </lineage>
</organism>
<dbReference type="EMBL" id="KL197739">
    <property type="protein sequence ID" value="KDQ52530.1"/>
    <property type="molecule type" value="Genomic_DNA"/>
</dbReference>
<protein>
    <submittedName>
        <fullName evidence="3">Uncharacterized protein</fullName>
    </submittedName>
</protein>
<sequence>MGEEQLGKSSRSPLIDNSTPRPIHYNSDTFLSSSITRNHPEMQSNAFRTLFAIFALLAVAIPAFAAPLPQTTPPPPPICQFTCTRDGETGSDAELLAREPQITGAPLMVREPLA</sequence>
<feature type="transmembrane region" description="Helical" evidence="2">
    <location>
        <begin position="46"/>
        <end position="66"/>
    </location>
</feature>
<feature type="region of interest" description="Disordered" evidence="1">
    <location>
        <begin position="1"/>
        <end position="24"/>
    </location>
</feature>
<evidence type="ECO:0000313" key="3">
    <source>
        <dbReference type="EMBL" id="KDQ52530.1"/>
    </source>
</evidence>
<keyword evidence="2" id="KW-0472">Membrane</keyword>